<evidence type="ECO:0000313" key="2">
    <source>
        <dbReference type="EMBL" id="KZP26366.1"/>
    </source>
</evidence>
<reference evidence="2 3" key="1">
    <citation type="journal article" date="2016" name="Mol. Biol. Evol.">
        <title>Comparative Genomics of Early-Diverging Mushroom-Forming Fungi Provides Insights into the Origins of Lignocellulose Decay Capabilities.</title>
        <authorList>
            <person name="Nagy L.G."/>
            <person name="Riley R."/>
            <person name="Tritt A."/>
            <person name="Adam C."/>
            <person name="Daum C."/>
            <person name="Floudas D."/>
            <person name="Sun H."/>
            <person name="Yadav J.S."/>
            <person name="Pangilinan J."/>
            <person name="Larsson K.H."/>
            <person name="Matsuura K."/>
            <person name="Barry K."/>
            <person name="Labutti K."/>
            <person name="Kuo R."/>
            <person name="Ohm R.A."/>
            <person name="Bhattacharya S.S."/>
            <person name="Shirouzu T."/>
            <person name="Yoshinaga Y."/>
            <person name="Martin F.M."/>
            <person name="Grigoriev I.V."/>
            <person name="Hibbett D.S."/>
        </authorList>
    </citation>
    <scope>NUCLEOTIDE SEQUENCE [LARGE SCALE GENOMIC DNA]</scope>
    <source>
        <strain evidence="2 3">CBS 109695</strain>
    </source>
</reference>
<gene>
    <name evidence="2" type="ORF">FIBSPDRAFT_949541</name>
</gene>
<protein>
    <submittedName>
        <fullName evidence="2">Uncharacterized protein</fullName>
    </submittedName>
</protein>
<dbReference type="EMBL" id="KV417515">
    <property type="protein sequence ID" value="KZP26366.1"/>
    <property type="molecule type" value="Genomic_DNA"/>
</dbReference>
<evidence type="ECO:0000313" key="3">
    <source>
        <dbReference type="Proteomes" id="UP000076532"/>
    </source>
</evidence>
<proteinExistence type="predicted"/>
<dbReference type="Proteomes" id="UP000076532">
    <property type="component" value="Unassembled WGS sequence"/>
</dbReference>
<organism evidence="2 3">
    <name type="scientific">Athelia psychrophila</name>
    <dbReference type="NCBI Taxonomy" id="1759441"/>
    <lineage>
        <taxon>Eukaryota</taxon>
        <taxon>Fungi</taxon>
        <taxon>Dikarya</taxon>
        <taxon>Basidiomycota</taxon>
        <taxon>Agaricomycotina</taxon>
        <taxon>Agaricomycetes</taxon>
        <taxon>Agaricomycetidae</taxon>
        <taxon>Atheliales</taxon>
        <taxon>Atheliaceae</taxon>
        <taxon>Athelia</taxon>
    </lineage>
</organism>
<accession>A0A166PRC6</accession>
<sequence>MYRIFTSHNTGRGKIINIAGDYIKITNCVCEGAARTENAEEEVHTALAHHRTQAQSKRDDRDDSPDHKRSEEGRRRRATRTGHAEDAEEEDHEALAHHRTRAPASQQDRDDSPDNKRSSSTPAAAVSIQFNLTVGGPSCEGRIVVSYRVVAVSTGAFFLRHTRGPQSLRLWVLRRIPPSRFKVTAHTHGPCALDKTCQSQVRVDRDASRNYTHSRSSPADGTSICSYTTAALDINIGSGTPTSSSPEVPVPVSQS</sequence>
<name>A0A166PRC6_9AGAM</name>
<dbReference type="AlphaFoldDB" id="A0A166PRC6"/>
<feature type="region of interest" description="Disordered" evidence="1">
    <location>
        <begin position="44"/>
        <end position="123"/>
    </location>
</feature>
<feature type="compositionally biased region" description="Basic and acidic residues" evidence="1">
    <location>
        <begin position="56"/>
        <end position="74"/>
    </location>
</feature>
<keyword evidence="3" id="KW-1185">Reference proteome</keyword>
<evidence type="ECO:0000256" key="1">
    <source>
        <dbReference type="SAM" id="MobiDB-lite"/>
    </source>
</evidence>
<feature type="compositionally biased region" description="Basic and acidic residues" evidence="1">
    <location>
        <begin position="107"/>
        <end position="117"/>
    </location>
</feature>